<dbReference type="Proteomes" id="UP000492821">
    <property type="component" value="Unassembled WGS sequence"/>
</dbReference>
<protein>
    <submittedName>
        <fullName evidence="2">NR LBD domain-containing protein</fullName>
    </submittedName>
</protein>
<dbReference type="AlphaFoldDB" id="A0A7E4VPZ5"/>
<proteinExistence type="predicted"/>
<keyword evidence="1" id="KW-1185">Reference proteome</keyword>
<accession>A0A7E4VPZ5</accession>
<evidence type="ECO:0000313" key="2">
    <source>
        <dbReference type="WBParaSite" id="Pan_g23637.t1"/>
    </source>
</evidence>
<evidence type="ECO:0000313" key="1">
    <source>
        <dbReference type="Proteomes" id="UP000492821"/>
    </source>
</evidence>
<name>A0A7E4VPZ5_PANRE</name>
<sequence>MVFRLQILRWFTCLKIWYDGLISPIWSTVLSVDEIIDRNRLIYAADTLILHCESIESYEKVIPFLVGPYRRLIINGNITWKQAERLITCAANVKQVRINARIHFEPGEHSLFVELVMLFCRGPLYR</sequence>
<dbReference type="WBParaSite" id="Pan_g23637.t1">
    <property type="protein sequence ID" value="Pan_g23637.t1"/>
    <property type="gene ID" value="Pan_g23637"/>
</dbReference>
<organism evidence="1 2">
    <name type="scientific">Panagrellus redivivus</name>
    <name type="common">Microworm</name>
    <dbReference type="NCBI Taxonomy" id="6233"/>
    <lineage>
        <taxon>Eukaryota</taxon>
        <taxon>Metazoa</taxon>
        <taxon>Ecdysozoa</taxon>
        <taxon>Nematoda</taxon>
        <taxon>Chromadorea</taxon>
        <taxon>Rhabditida</taxon>
        <taxon>Tylenchina</taxon>
        <taxon>Panagrolaimomorpha</taxon>
        <taxon>Panagrolaimoidea</taxon>
        <taxon>Panagrolaimidae</taxon>
        <taxon>Panagrellus</taxon>
    </lineage>
</organism>
<reference evidence="1" key="1">
    <citation type="journal article" date="2013" name="Genetics">
        <title>The draft genome and transcriptome of Panagrellus redivivus are shaped by the harsh demands of a free-living lifestyle.</title>
        <authorList>
            <person name="Srinivasan J."/>
            <person name="Dillman A.R."/>
            <person name="Macchietto M.G."/>
            <person name="Heikkinen L."/>
            <person name="Lakso M."/>
            <person name="Fracchia K.M."/>
            <person name="Antoshechkin I."/>
            <person name="Mortazavi A."/>
            <person name="Wong G."/>
            <person name="Sternberg P.W."/>
        </authorList>
    </citation>
    <scope>NUCLEOTIDE SEQUENCE [LARGE SCALE GENOMIC DNA]</scope>
    <source>
        <strain evidence="1">MT8872</strain>
    </source>
</reference>
<reference evidence="2" key="2">
    <citation type="submission" date="2020-10" db="UniProtKB">
        <authorList>
            <consortium name="WormBaseParasite"/>
        </authorList>
    </citation>
    <scope>IDENTIFICATION</scope>
</reference>